<dbReference type="GO" id="GO:0003677">
    <property type="term" value="F:DNA binding"/>
    <property type="evidence" value="ECO:0007669"/>
    <property type="project" value="InterPro"/>
</dbReference>
<evidence type="ECO:0000256" key="1">
    <source>
        <dbReference type="SAM" id="MobiDB-lite"/>
    </source>
</evidence>
<evidence type="ECO:0000313" key="4">
    <source>
        <dbReference type="Proteomes" id="UP000198775"/>
    </source>
</evidence>
<dbReference type="RefSeq" id="WP_092659331.1">
    <property type="nucleotide sequence ID" value="NZ_FOCX01000007.1"/>
</dbReference>
<dbReference type="EMBL" id="FOCX01000007">
    <property type="protein sequence ID" value="SEO00444.1"/>
    <property type="molecule type" value="Genomic_DNA"/>
</dbReference>
<dbReference type="Gene3D" id="2.10.260.10">
    <property type="match status" value="1"/>
</dbReference>
<feature type="compositionally biased region" description="Basic and acidic residues" evidence="1">
    <location>
        <begin position="72"/>
        <end position="84"/>
    </location>
</feature>
<dbReference type="SMART" id="SM00966">
    <property type="entry name" value="SpoVT_AbrB"/>
    <property type="match status" value="1"/>
</dbReference>
<evidence type="ECO:0000313" key="3">
    <source>
        <dbReference type="EMBL" id="SEO00444.1"/>
    </source>
</evidence>
<name>A0A1H8L5L7_9EURY</name>
<feature type="region of interest" description="Disordered" evidence="1">
    <location>
        <begin position="58"/>
        <end position="84"/>
    </location>
</feature>
<organism evidence="3 4">
    <name type="scientific">Halorientalis persicus</name>
    <dbReference type="NCBI Taxonomy" id="1367881"/>
    <lineage>
        <taxon>Archaea</taxon>
        <taxon>Methanobacteriati</taxon>
        <taxon>Methanobacteriota</taxon>
        <taxon>Stenosarchaea group</taxon>
        <taxon>Halobacteria</taxon>
        <taxon>Halobacteriales</taxon>
        <taxon>Haloarculaceae</taxon>
        <taxon>Halorientalis</taxon>
    </lineage>
</organism>
<proteinExistence type="predicted"/>
<keyword evidence="4" id="KW-1185">Reference proteome</keyword>
<dbReference type="InterPro" id="IPR037914">
    <property type="entry name" value="SpoVT-AbrB_sf"/>
</dbReference>
<dbReference type="Proteomes" id="UP000198775">
    <property type="component" value="Unassembled WGS sequence"/>
</dbReference>
<accession>A0A1H8L5L7</accession>
<reference evidence="4" key="1">
    <citation type="submission" date="2016-10" db="EMBL/GenBank/DDBJ databases">
        <authorList>
            <person name="Varghese N."/>
            <person name="Submissions S."/>
        </authorList>
    </citation>
    <scope>NUCLEOTIDE SEQUENCE [LARGE SCALE GENOMIC DNA]</scope>
    <source>
        <strain evidence="4">IBRC-M 10043</strain>
    </source>
</reference>
<sequence>MTETTQVTDKGQTTIPKEYREKYGINPGDEVIWIDTDDGLRLVRADNDSGRGMLVEGLDESDREELAQAMTEDVREKQRSDWDV</sequence>
<dbReference type="NCBIfam" id="TIGR01439">
    <property type="entry name" value="lp_hng_hel_AbrB"/>
    <property type="match status" value="1"/>
</dbReference>
<dbReference type="AlphaFoldDB" id="A0A1H8L5L7"/>
<dbReference type="OrthoDB" id="30861at2157"/>
<dbReference type="SUPFAM" id="SSF89447">
    <property type="entry name" value="AbrB/MazE/MraZ-like"/>
    <property type="match status" value="1"/>
</dbReference>
<protein>
    <submittedName>
        <fullName evidence="3">Looped-hinge helix DNA binding domain-containing protein, AbrB family</fullName>
    </submittedName>
</protein>
<feature type="domain" description="SpoVT-AbrB" evidence="2">
    <location>
        <begin position="5"/>
        <end position="50"/>
    </location>
</feature>
<gene>
    <name evidence="3" type="ORF">SAMN05216388_100722</name>
</gene>
<evidence type="ECO:0000259" key="2">
    <source>
        <dbReference type="SMART" id="SM00966"/>
    </source>
</evidence>
<dbReference type="InterPro" id="IPR007159">
    <property type="entry name" value="SpoVT-AbrB_dom"/>
</dbReference>
<dbReference type="Pfam" id="PF04014">
    <property type="entry name" value="MazE_antitoxin"/>
    <property type="match status" value="1"/>
</dbReference>